<reference evidence="1 2" key="1">
    <citation type="journal article" date="2018" name="Biotechnol. Biofuels">
        <title>Integrative visual omics of the white-rot fungus Polyporus brumalis exposes the biotechnological potential of its oxidative enzymes for delignifying raw plant biomass.</title>
        <authorList>
            <person name="Miyauchi S."/>
            <person name="Rancon A."/>
            <person name="Drula E."/>
            <person name="Hage H."/>
            <person name="Chaduli D."/>
            <person name="Favel A."/>
            <person name="Grisel S."/>
            <person name="Henrissat B."/>
            <person name="Herpoel-Gimbert I."/>
            <person name="Ruiz-Duenas F.J."/>
            <person name="Chevret D."/>
            <person name="Hainaut M."/>
            <person name="Lin J."/>
            <person name="Wang M."/>
            <person name="Pangilinan J."/>
            <person name="Lipzen A."/>
            <person name="Lesage-Meessen L."/>
            <person name="Navarro D."/>
            <person name="Riley R."/>
            <person name="Grigoriev I.V."/>
            <person name="Zhou S."/>
            <person name="Raouche S."/>
            <person name="Rosso M.N."/>
        </authorList>
    </citation>
    <scope>NUCLEOTIDE SEQUENCE [LARGE SCALE GENOMIC DNA]</scope>
    <source>
        <strain evidence="1 2">BRFM 1820</strain>
    </source>
</reference>
<dbReference type="InterPro" id="IPR032675">
    <property type="entry name" value="LRR_dom_sf"/>
</dbReference>
<dbReference type="AlphaFoldDB" id="A0A371DLP8"/>
<dbReference type="STRING" id="139420.A0A371DLP8"/>
<name>A0A371DLP8_9APHY</name>
<gene>
    <name evidence="1" type="ORF">OH76DRAFT_1313808</name>
</gene>
<dbReference type="Gene3D" id="3.80.10.10">
    <property type="entry name" value="Ribonuclease Inhibitor"/>
    <property type="match status" value="1"/>
</dbReference>
<sequence>SPLRPLLDFRELMSLRLQLACDLRLDDQVCADMAHAWCHMQYLGISTFRELVLDLPTLEGLIPFAIHCTQLVHLSLYVNARDFNEATMALPRRLERSPLTSLHVGDSPISRPDRVAAFLSRMFPHLRSISHWKSHEQSPEAEARDRDWNEVQRYISLFAEIREDERRWVELERDKEDKPSG</sequence>
<feature type="non-terminal residue" evidence="1">
    <location>
        <position position="181"/>
    </location>
</feature>
<organism evidence="1 2">
    <name type="scientific">Lentinus brumalis</name>
    <dbReference type="NCBI Taxonomy" id="2498619"/>
    <lineage>
        <taxon>Eukaryota</taxon>
        <taxon>Fungi</taxon>
        <taxon>Dikarya</taxon>
        <taxon>Basidiomycota</taxon>
        <taxon>Agaricomycotina</taxon>
        <taxon>Agaricomycetes</taxon>
        <taxon>Polyporales</taxon>
        <taxon>Polyporaceae</taxon>
        <taxon>Lentinus</taxon>
    </lineage>
</organism>
<feature type="non-terminal residue" evidence="1">
    <location>
        <position position="1"/>
    </location>
</feature>
<dbReference type="Proteomes" id="UP000256964">
    <property type="component" value="Unassembled WGS sequence"/>
</dbReference>
<keyword evidence="2" id="KW-1185">Reference proteome</keyword>
<dbReference type="EMBL" id="KZ857387">
    <property type="protein sequence ID" value="RDX53461.1"/>
    <property type="molecule type" value="Genomic_DNA"/>
</dbReference>
<protein>
    <recommendedName>
        <fullName evidence="3">F-box domain-containing protein</fullName>
    </recommendedName>
</protein>
<evidence type="ECO:0000313" key="2">
    <source>
        <dbReference type="Proteomes" id="UP000256964"/>
    </source>
</evidence>
<evidence type="ECO:0008006" key="3">
    <source>
        <dbReference type="Google" id="ProtNLM"/>
    </source>
</evidence>
<proteinExistence type="predicted"/>
<dbReference type="OrthoDB" id="2802434at2759"/>
<evidence type="ECO:0000313" key="1">
    <source>
        <dbReference type="EMBL" id="RDX53461.1"/>
    </source>
</evidence>
<accession>A0A371DLP8</accession>